<name>A0ABU2QAN5_9ACTN</name>
<organism evidence="2 3">
    <name type="scientific">Streptomyces edwardsiae</name>
    <dbReference type="NCBI Taxonomy" id="3075527"/>
    <lineage>
        <taxon>Bacteria</taxon>
        <taxon>Bacillati</taxon>
        <taxon>Actinomycetota</taxon>
        <taxon>Actinomycetes</taxon>
        <taxon>Kitasatosporales</taxon>
        <taxon>Streptomycetaceae</taxon>
        <taxon>Streptomyces</taxon>
    </lineage>
</organism>
<evidence type="ECO:0000313" key="2">
    <source>
        <dbReference type="EMBL" id="MDT0400550.1"/>
    </source>
</evidence>
<dbReference type="Pfam" id="PF04149">
    <property type="entry name" value="DUF397"/>
    <property type="match status" value="2"/>
</dbReference>
<gene>
    <name evidence="2" type="ORF">RM528_01635</name>
</gene>
<comment type="caution">
    <text evidence="2">The sequence shown here is derived from an EMBL/GenBank/DDBJ whole genome shotgun (WGS) entry which is preliminary data.</text>
</comment>
<evidence type="ECO:0000259" key="1">
    <source>
        <dbReference type="Pfam" id="PF04149"/>
    </source>
</evidence>
<dbReference type="RefSeq" id="WP_030220192.1">
    <property type="nucleotide sequence ID" value="NZ_JAVRFB010000001.1"/>
</dbReference>
<sequence>MIRKVSDRHTSGLAWFKSSYSDGNEGDSCVEVAGAWFKSSYSSGPEIDSCVEVAGAWFKSSYSSSSEGDSCVEIATAPATVHVRDSKNLDGPRLAFAPATWAGFLPYLVEG</sequence>
<dbReference type="EMBL" id="JAVRFB010000001">
    <property type="protein sequence ID" value="MDT0400550.1"/>
    <property type="molecule type" value="Genomic_DNA"/>
</dbReference>
<dbReference type="InterPro" id="IPR007278">
    <property type="entry name" value="DUF397"/>
</dbReference>
<feature type="domain" description="DUF397" evidence="1">
    <location>
        <begin position="13"/>
        <end position="33"/>
    </location>
</feature>
<accession>A0ABU2QAN5</accession>
<dbReference type="Proteomes" id="UP001180503">
    <property type="component" value="Unassembled WGS sequence"/>
</dbReference>
<reference evidence="3" key="1">
    <citation type="submission" date="2023-07" db="EMBL/GenBank/DDBJ databases">
        <title>30 novel species of actinomycetes from the DSMZ collection.</title>
        <authorList>
            <person name="Nouioui I."/>
        </authorList>
    </citation>
    <scope>NUCLEOTIDE SEQUENCE [LARGE SCALE GENOMIC DNA]</scope>
    <source>
        <strain evidence="3">DSM 41635</strain>
    </source>
</reference>
<evidence type="ECO:0000313" key="3">
    <source>
        <dbReference type="Proteomes" id="UP001180503"/>
    </source>
</evidence>
<protein>
    <submittedName>
        <fullName evidence="2">DUF397 domain-containing protein</fullName>
    </submittedName>
</protein>
<feature type="domain" description="DUF397" evidence="1">
    <location>
        <begin position="56"/>
        <end position="105"/>
    </location>
</feature>
<proteinExistence type="predicted"/>